<dbReference type="InterPro" id="IPR000556">
    <property type="entry name" value="Glyco_hydro_48F"/>
</dbReference>
<evidence type="ECO:0000256" key="6">
    <source>
        <dbReference type="ARBA" id="ARBA00023295"/>
    </source>
</evidence>
<name>A0A1Y1XKN1_9FUNG</name>
<dbReference type="InterPro" id="IPR027390">
    <property type="entry name" value="Endoglucanase_F_dom3"/>
</dbReference>
<dbReference type="Gene3D" id="2.170.160.10">
    <property type="entry name" value="Endo-1,4-beta-glucanase f. Domain 2"/>
    <property type="match status" value="1"/>
</dbReference>
<keyword evidence="10" id="KW-1185">Reference proteome</keyword>
<dbReference type="Gene3D" id="3.90.1220.10">
    <property type="entry name" value="Cellulose docking domain, dockering"/>
    <property type="match status" value="3"/>
</dbReference>
<dbReference type="InterPro" id="IPR012341">
    <property type="entry name" value="6hp_glycosidase-like_sf"/>
</dbReference>
<dbReference type="InterPro" id="IPR009034">
    <property type="entry name" value="Dockerin_dom_fun_sf"/>
</dbReference>
<keyword evidence="2" id="KW-0677">Repeat</keyword>
<reference evidence="9 10" key="1">
    <citation type="submission" date="2016-08" db="EMBL/GenBank/DDBJ databases">
        <title>A Parts List for Fungal Cellulosomes Revealed by Comparative Genomics.</title>
        <authorList>
            <consortium name="DOE Joint Genome Institute"/>
            <person name="Haitjema C.H."/>
            <person name="Gilmore S.P."/>
            <person name="Henske J.K."/>
            <person name="Solomon K.V."/>
            <person name="De Groot R."/>
            <person name="Kuo A."/>
            <person name="Mondo S.J."/>
            <person name="Salamov A.A."/>
            <person name="Labutti K."/>
            <person name="Zhao Z."/>
            <person name="Chiniquy J."/>
            <person name="Barry K."/>
            <person name="Brewer H.M."/>
            <person name="Purvine S.O."/>
            <person name="Wright A.T."/>
            <person name="Boxma B."/>
            <person name="Van Alen T."/>
            <person name="Hackstein J.H."/>
            <person name="Baker S.E."/>
            <person name="Grigoriev I.V."/>
            <person name="O'Malley M.A."/>
        </authorList>
    </citation>
    <scope>NUCLEOTIDE SEQUENCE [LARGE SCALE GENOMIC DNA]</scope>
    <source>
        <strain evidence="9 10">S4</strain>
    </source>
</reference>
<evidence type="ECO:0000259" key="8">
    <source>
        <dbReference type="PROSITE" id="PS51763"/>
    </source>
</evidence>
<evidence type="ECO:0000313" key="9">
    <source>
        <dbReference type="EMBL" id="ORX85904.1"/>
    </source>
</evidence>
<accession>A0A1Y1XKN1</accession>
<evidence type="ECO:0000256" key="3">
    <source>
        <dbReference type="ARBA" id="ARBA00022801"/>
    </source>
</evidence>
<feature type="domain" description="CBM10" evidence="8">
    <location>
        <begin position="730"/>
        <end position="765"/>
    </location>
</feature>
<keyword evidence="4" id="KW-0136">Cellulose degradation</keyword>
<evidence type="ECO:0000256" key="5">
    <source>
        <dbReference type="ARBA" id="ARBA00023277"/>
    </source>
</evidence>
<keyword evidence="1" id="KW-0732">Signal</keyword>
<keyword evidence="6 9" id="KW-0326">Glycosidase</keyword>
<evidence type="ECO:0000256" key="7">
    <source>
        <dbReference type="ARBA" id="ARBA00023326"/>
    </source>
</evidence>
<dbReference type="STRING" id="1754192.A0A1Y1XKN1"/>
<evidence type="ECO:0000256" key="1">
    <source>
        <dbReference type="ARBA" id="ARBA00022729"/>
    </source>
</evidence>
<proteinExistence type="predicted"/>
<evidence type="ECO:0000256" key="2">
    <source>
        <dbReference type="ARBA" id="ARBA00022737"/>
    </source>
</evidence>
<evidence type="ECO:0000256" key="4">
    <source>
        <dbReference type="ARBA" id="ARBA00023001"/>
    </source>
</evidence>
<sequence>MHFVPVNIFKYIIIVKYISSISAVPTKPPLPSFLGIYNKHYKALNLNNSTSLYYSPDSIPYTAIETLYIDQSVDYGHITTIKEQAYKLYIETLQGKISGKWKSFVNAWNIFENSMIPKEENQRGCKQFYSTQDISNAQDMLYKELNQYYETCSIYLPHYQIDTDNWNKYFNNKNKKRFVNTYKKNNKDSIWTSVIYPSLIINDNIVNPYVNIEKEERKQWEYISDSKYVSKIIESIYWANNWTSNQKKNKFMKLVLNKITKMSDYMLYFINNDASLQSFNSDSTDENKNYLLSRYFSWKGSIHGKWLTKKIISNIIGIGSQNPFVAYILSNVKEFNSENPNSVNKWKKSYKRQIEFIRWLQSSEGAIVGNAKYPSNIDDINHKSSFYDLIFTSSNEEENDLFSTQCFVFESIAELYYITKDKDIEIILFKWLDWVLSVFHLTSDRSFRIPNKLSFEGHPEKWKPNTSIEDHENDNLNVIVEDYNNNIGVAASLSKILLLVGKKNNNDDYLTLGRDILEKIELINKDEYGYATEEIFYNYRLFNKKLPIQKDFKGVYGQSAKINDKSTFISIRPYYKKDKNWKIIKSYLNDGTPVPSFKYHRFWEQCEILLAQGLYSQYYTKYYPEPRCCKPYICDDAMKLGYRCCNTCKIEYIDNNIKYGYENGEWCGIPDECYEPLILCKHATRFGYPCCDTCKLEYIDDFGDWGFENDNWCGLSQNLCNPFYVEKNRKCQEVEGYECCEGCTVESEEDNIKWGYENRNWCVIPYSCKE</sequence>
<dbReference type="PRINTS" id="PR00844">
    <property type="entry name" value="GLHYDRLASE48"/>
</dbReference>
<keyword evidence="7" id="KW-0624">Polysaccharide degradation</keyword>
<dbReference type="SUPFAM" id="SSF48208">
    <property type="entry name" value="Six-hairpin glycosidases"/>
    <property type="match status" value="1"/>
</dbReference>
<dbReference type="EMBL" id="MCFG01000028">
    <property type="protein sequence ID" value="ORX85904.1"/>
    <property type="molecule type" value="Genomic_DNA"/>
</dbReference>
<reference evidence="9 10" key="2">
    <citation type="submission" date="2016-08" db="EMBL/GenBank/DDBJ databases">
        <title>Pervasive Adenine N6-methylation of Active Genes in Fungi.</title>
        <authorList>
            <consortium name="DOE Joint Genome Institute"/>
            <person name="Mondo S.J."/>
            <person name="Dannebaum R.O."/>
            <person name="Kuo R.C."/>
            <person name="Labutti K."/>
            <person name="Haridas S."/>
            <person name="Kuo A."/>
            <person name="Salamov A."/>
            <person name="Ahrendt S.R."/>
            <person name="Lipzen A."/>
            <person name="Sullivan W."/>
            <person name="Andreopoulos W.B."/>
            <person name="Clum A."/>
            <person name="Lindquist E."/>
            <person name="Daum C."/>
            <person name="Ramamoorthy G.K."/>
            <person name="Gryganskyi A."/>
            <person name="Culley D."/>
            <person name="Magnuson J.K."/>
            <person name="James T.Y."/>
            <person name="O'Malley M.A."/>
            <person name="Stajich J.E."/>
            <person name="Spatafora J.W."/>
            <person name="Visel A."/>
            <person name="Grigoriev I.V."/>
        </authorList>
    </citation>
    <scope>NUCLEOTIDE SEQUENCE [LARGE SCALE GENOMIC DNA]</scope>
    <source>
        <strain evidence="9 10">S4</strain>
    </source>
</reference>
<keyword evidence="5" id="KW-0119">Carbohydrate metabolism</keyword>
<organism evidence="9 10">
    <name type="scientific">Anaeromyces robustus</name>
    <dbReference type="NCBI Taxonomy" id="1754192"/>
    <lineage>
        <taxon>Eukaryota</taxon>
        <taxon>Fungi</taxon>
        <taxon>Fungi incertae sedis</taxon>
        <taxon>Chytridiomycota</taxon>
        <taxon>Chytridiomycota incertae sedis</taxon>
        <taxon>Neocallimastigomycetes</taxon>
        <taxon>Neocallimastigales</taxon>
        <taxon>Neocallimastigaceae</taxon>
        <taxon>Anaeromyces</taxon>
    </lineage>
</organism>
<feature type="domain" description="CBM10" evidence="8">
    <location>
        <begin position="633"/>
        <end position="670"/>
    </location>
</feature>
<gene>
    <name evidence="9" type="ORF">BCR32DRAFT_265334</name>
</gene>
<dbReference type="Proteomes" id="UP000193944">
    <property type="component" value="Unassembled WGS sequence"/>
</dbReference>
<protein>
    <submittedName>
        <fullName evidence="9">Six-hairpin glycosidase</fullName>
    </submittedName>
</protein>
<dbReference type="Gene3D" id="4.10.870.10">
    <property type="entry name" value="Endo-1,4-beta-glucanase f. Domain 3"/>
    <property type="match status" value="1"/>
</dbReference>
<dbReference type="GO" id="GO:0030245">
    <property type="term" value="P:cellulose catabolic process"/>
    <property type="evidence" value="ECO:0007669"/>
    <property type="project" value="UniProtKB-KW"/>
</dbReference>
<dbReference type="AlphaFoldDB" id="A0A1Y1XKN1"/>
<dbReference type="Pfam" id="PF02011">
    <property type="entry name" value="Glyco_hydro_48"/>
    <property type="match status" value="2"/>
</dbReference>
<dbReference type="PROSITE" id="PS51763">
    <property type="entry name" value="CBM10"/>
    <property type="match status" value="3"/>
</dbReference>
<comment type="caution">
    <text evidence="9">The sequence shown here is derived from an EMBL/GenBank/DDBJ whole genome shotgun (WGS) entry which is preliminary data.</text>
</comment>
<feature type="domain" description="CBM10" evidence="8">
    <location>
        <begin position="679"/>
        <end position="716"/>
    </location>
</feature>
<dbReference type="Pfam" id="PF02013">
    <property type="entry name" value="CBM_10"/>
    <property type="match status" value="3"/>
</dbReference>
<dbReference type="InterPro" id="IPR008928">
    <property type="entry name" value="6-hairpin_glycosidase_sf"/>
</dbReference>
<dbReference type="GO" id="GO:0008810">
    <property type="term" value="F:cellulase activity"/>
    <property type="evidence" value="ECO:0007669"/>
    <property type="project" value="InterPro"/>
</dbReference>
<dbReference type="SUPFAM" id="SSF64571">
    <property type="entry name" value="Cellulose docking domain, dockering"/>
    <property type="match status" value="3"/>
</dbReference>
<dbReference type="OrthoDB" id="2104167at2759"/>
<dbReference type="Gene3D" id="1.50.10.10">
    <property type="match status" value="1"/>
</dbReference>
<evidence type="ECO:0000313" key="10">
    <source>
        <dbReference type="Proteomes" id="UP000193944"/>
    </source>
</evidence>
<dbReference type="InterPro" id="IPR002883">
    <property type="entry name" value="CBM10/Dockerin_dom"/>
</dbReference>
<keyword evidence="3" id="KW-0378">Hydrolase</keyword>
<dbReference type="InterPro" id="IPR023309">
    <property type="entry name" value="Endo-1-4-beta-glucanase_dom2"/>
</dbReference>